<dbReference type="EMBL" id="JACCFO010000001">
    <property type="protein sequence ID" value="NYI94227.1"/>
    <property type="molecule type" value="Genomic_DNA"/>
</dbReference>
<evidence type="ECO:0000313" key="7">
    <source>
        <dbReference type="Proteomes" id="UP000575985"/>
    </source>
</evidence>
<dbReference type="GO" id="GO:0000976">
    <property type="term" value="F:transcription cis-regulatory region binding"/>
    <property type="evidence" value="ECO:0007669"/>
    <property type="project" value="TreeGrafter"/>
</dbReference>
<dbReference type="InterPro" id="IPR001647">
    <property type="entry name" value="HTH_TetR"/>
</dbReference>
<protein>
    <submittedName>
        <fullName evidence="6">AcrR family transcriptional regulator</fullName>
    </submittedName>
</protein>
<dbReference type="PANTHER" id="PTHR30055">
    <property type="entry name" value="HTH-TYPE TRANSCRIPTIONAL REGULATOR RUTR"/>
    <property type="match status" value="1"/>
</dbReference>
<dbReference type="PROSITE" id="PS50977">
    <property type="entry name" value="HTH_TETR_2"/>
    <property type="match status" value="1"/>
</dbReference>
<dbReference type="GO" id="GO:0003700">
    <property type="term" value="F:DNA-binding transcription factor activity"/>
    <property type="evidence" value="ECO:0007669"/>
    <property type="project" value="TreeGrafter"/>
</dbReference>
<feature type="DNA-binding region" description="H-T-H motif" evidence="4">
    <location>
        <begin position="41"/>
        <end position="60"/>
    </location>
</feature>
<evidence type="ECO:0000256" key="2">
    <source>
        <dbReference type="ARBA" id="ARBA00023125"/>
    </source>
</evidence>
<dbReference type="InterPro" id="IPR009057">
    <property type="entry name" value="Homeodomain-like_sf"/>
</dbReference>
<proteinExistence type="predicted"/>
<reference evidence="6 7" key="1">
    <citation type="submission" date="2020-07" db="EMBL/GenBank/DDBJ databases">
        <title>Sequencing the genomes of 1000 actinobacteria strains.</title>
        <authorList>
            <person name="Klenk H.-P."/>
        </authorList>
    </citation>
    <scope>NUCLEOTIDE SEQUENCE [LARGE SCALE GENOMIC DNA]</scope>
    <source>
        <strain evidence="6 7">DSM 45927</strain>
    </source>
</reference>
<dbReference type="PRINTS" id="PR00455">
    <property type="entry name" value="HTHTETR"/>
</dbReference>
<evidence type="ECO:0000313" key="6">
    <source>
        <dbReference type="EMBL" id="NYI94227.1"/>
    </source>
</evidence>
<keyword evidence="7" id="KW-1185">Reference proteome</keyword>
<dbReference type="AlphaFoldDB" id="A0A853BI24"/>
<dbReference type="InterPro" id="IPR050109">
    <property type="entry name" value="HTH-type_TetR-like_transc_reg"/>
</dbReference>
<dbReference type="Gene3D" id="1.10.357.10">
    <property type="entry name" value="Tetracycline Repressor, domain 2"/>
    <property type="match status" value="1"/>
</dbReference>
<keyword evidence="2 4" id="KW-0238">DNA-binding</keyword>
<evidence type="ECO:0000256" key="4">
    <source>
        <dbReference type="PROSITE-ProRule" id="PRU00335"/>
    </source>
</evidence>
<keyword evidence="1" id="KW-0805">Transcription regulation</keyword>
<evidence type="ECO:0000259" key="5">
    <source>
        <dbReference type="PROSITE" id="PS50977"/>
    </source>
</evidence>
<dbReference type="PANTHER" id="PTHR30055:SF238">
    <property type="entry name" value="MYCOFACTOCIN BIOSYNTHESIS TRANSCRIPTIONAL REGULATOR MFTR-RELATED"/>
    <property type="match status" value="1"/>
</dbReference>
<sequence length="218" mass="24072">MTSAHPPAALPLRERKKLRTRRELVDTALRLFTEQGFDATTLDQLCEAVEVSKRTFFRTFASKEDVAMAPLHDLWLLAADRLADRDLAGRPLAAELEAVLVESLAAMPDDGWERRVLLSRRLAESTPSMDAHGLHFCHRTGTRIVADLHRRLDLDPADPRPRLAVDLAVAAWHHALASWTAQAGGHTRDTLAERLRAAFAALPEALTFAAPARGTVPV</sequence>
<organism evidence="6 7">
    <name type="scientific">Streptomonospora nanhaiensis</name>
    <dbReference type="NCBI Taxonomy" id="1323731"/>
    <lineage>
        <taxon>Bacteria</taxon>
        <taxon>Bacillati</taxon>
        <taxon>Actinomycetota</taxon>
        <taxon>Actinomycetes</taxon>
        <taxon>Streptosporangiales</taxon>
        <taxon>Nocardiopsidaceae</taxon>
        <taxon>Streptomonospora</taxon>
    </lineage>
</organism>
<dbReference type="RefSeq" id="WP_179765917.1">
    <property type="nucleotide sequence ID" value="NZ_JACCFO010000001.1"/>
</dbReference>
<accession>A0A853BI24</accession>
<dbReference type="SUPFAM" id="SSF46689">
    <property type="entry name" value="Homeodomain-like"/>
    <property type="match status" value="1"/>
</dbReference>
<comment type="caution">
    <text evidence="6">The sequence shown here is derived from an EMBL/GenBank/DDBJ whole genome shotgun (WGS) entry which is preliminary data.</text>
</comment>
<evidence type="ECO:0000256" key="1">
    <source>
        <dbReference type="ARBA" id="ARBA00023015"/>
    </source>
</evidence>
<dbReference type="Pfam" id="PF00440">
    <property type="entry name" value="TetR_N"/>
    <property type="match status" value="1"/>
</dbReference>
<keyword evidence="3" id="KW-0804">Transcription</keyword>
<dbReference type="Proteomes" id="UP000575985">
    <property type="component" value="Unassembled WGS sequence"/>
</dbReference>
<feature type="domain" description="HTH tetR-type" evidence="5">
    <location>
        <begin position="18"/>
        <end position="78"/>
    </location>
</feature>
<name>A0A853BI24_9ACTN</name>
<evidence type="ECO:0000256" key="3">
    <source>
        <dbReference type="ARBA" id="ARBA00023163"/>
    </source>
</evidence>
<gene>
    <name evidence="6" type="ORF">HNR12_000504</name>
</gene>